<accession>A0A2P6V5T3</accession>
<dbReference type="AlphaFoldDB" id="A0A2P6V5T3"/>
<name>A0A2P6V5T3_9CHLO</name>
<dbReference type="EMBL" id="LHPF02000026">
    <property type="protein sequence ID" value="PSC69455.1"/>
    <property type="molecule type" value="Genomic_DNA"/>
</dbReference>
<feature type="region of interest" description="Disordered" evidence="1">
    <location>
        <begin position="459"/>
        <end position="512"/>
    </location>
</feature>
<dbReference type="OrthoDB" id="432970at2759"/>
<sequence length="626" mass="68150">MDSLLARGRAEAAAAAGPTQAALTAPEAERLVHRLRNFDISEVGSPAWLEQHDAVEQLNLQAHLNAQAHADEYVKEALLSADRLTLLARELLLAEVWRERLLPLLERHLAERCDSVTAYQLAYHEAALANLLEVLLYHQDACEAVAEEALVELADWCARCVDYLASPEARRAAAWRERSVQERVAQPPLEELRERCGEVRFGAALCGLTILRYLTDHAPKLSLSVLTRIVTTNDTAMALLPLLEHKPWQRRGRGGAPEVFQGGAWQAVEPADRHRVTQHDGQVWLALHSLLADGEARSKMDLSEGRCEALLRMKRHFNELLLDQLPVLRNLQRVIDELAFGVNTAQGVGSAPTRLIVEQVPTIRAGLLHRSQAEWRDLAEAAMAGQLGAEAQRLSQQRLEKMLRSFELMCGMEGQEEAVRREQANALPISVKVDAYRQAKPGVWEWWSTYTLHLNTDKEPEAVSSGSSSSASAAAARCGSGSDGGAAAAQQPNENKPRQPSGDGAAAAAAAGGGKAVRGKRYRLAPLLESMQRPLPSDGKICVLFGGHMCEAQLSLPASETRDASALAPAVWLTVGSLAGPGLALQLRLKRQDRPSERDRNAGVWLPYVPVGGALAVRDGLLSDGS</sequence>
<dbReference type="Proteomes" id="UP000239649">
    <property type="component" value="Unassembled WGS sequence"/>
</dbReference>
<comment type="caution">
    <text evidence="2">The sequence shown here is derived from an EMBL/GenBank/DDBJ whole genome shotgun (WGS) entry which is preliminary data.</text>
</comment>
<organism evidence="2 3">
    <name type="scientific">Micractinium conductrix</name>
    <dbReference type="NCBI Taxonomy" id="554055"/>
    <lineage>
        <taxon>Eukaryota</taxon>
        <taxon>Viridiplantae</taxon>
        <taxon>Chlorophyta</taxon>
        <taxon>core chlorophytes</taxon>
        <taxon>Trebouxiophyceae</taxon>
        <taxon>Chlorellales</taxon>
        <taxon>Chlorellaceae</taxon>
        <taxon>Chlorella clade</taxon>
        <taxon>Micractinium</taxon>
    </lineage>
</organism>
<evidence type="ECO:0000313" key="3">
    <source>
        <dbReference type="Proteomes" id="UP000239649"/>
    </source>
</evidence>
<dbReference type="InterPro" id="IPR052298">
    <property type="entry name" value="ZMYND10"/>
</dbReference>
<feature type="compositionally biased region" description="Low complexity" evidence="1">
    <location>
        <begin position="464"/>
        <end position="489"/>
    </location>
</feature>
<evidence type="ECO:0000256" key="1">
    <source>
        <dbReference type="SAM" id="MobiDB-lite"/>
    </source>
</evidence>
<dbReference type="STRING" id="554055.A0A2P6V5T3"/>
<dbReference type="PANTHER" id="PTHR13244">
    <property type="entry name" value="ZINC FINGER MYND DOMAIN CONTAINING PROTEIN 10"/>
    <property type="match status" value="1"/>
</dbReference>
<protein>
    <submittedName>
        <fullName evidence="2">Zinc finger MYND domain-containing 10 isoform A</fullName>
    </submittedName>
</protein>
<reference evidence="2 3" key="1">
    <citation type="journal article" date="2018" name="Plant J.">
        <title>Genome sequences of Chlorella sorokiniana UTEX 1602 and Micractinium conductrix SAG 241.80: implications to maltose excretion by a green alga.</title>
        <authorList>
            <person name="Arriola M.B."/>
            <person name="Velmurugan N."/>
            <person name="Zhang Y."/>
            <person name="Plunkett M.H."/>
            <person name="Hondzo H."/>
            <person name="Barney B.M."/>
        </authorList>
    </citation>
    <scope>NUCLEOTIDE SEQUENCE [LARGE SCALE GENOMIC DNA]</scope>
    <source>
        <strain evidence="2 3">SAG 241.80</strain>
    </source>
</reference>
<gene>
    <name evidence="2" type="ORF">C2E20_6949</name>
</gene>
<evidence type="ECO:0000313" key="2">
    <source>
        <dbReference type="EMBL" id="PSC69455.1"/>
    </source>
</evidence>
<keyword evidence="3" id="KW-1185">Reference proteome</keyword>
<dbReference type="GO" id="GO:0005737">
    <property type="term" value="C:cytoplasm"/>
    <property type="evidence" value="ECO:0007669"/>
    <property type="project" value="TreeGrafter"/>
</dbReference>
<dbReference type="PANTHER" id="PTHR13244:SF7">
    <property type="entry name" value="ZINC FINGER MYND DOMAIN-CONTAINING PROTEIN 10"/>
    <property type="match status" value="1"/>
</dbReference>
<proteinExistence type="predicted"/>